<comment type="caution">
    <text evidence="5">The sequence shown here is derived from an EMBL/GenBank/DDBJ whole genome shotgun (WGS) entry which is preliminary data.</text>
</comment>
<evidence type="ECO:0000256" key="2">
    <source>
        <dbReference type="ARBA" id="ARBA00023027"/>
    </source>
</evidence>
<dbReference type="InterPro" id="IPR013328">
    <property type="entry name" value="6PGD_dom2"/>
</dbReference>
<evidence type="ECO:0000256" key="1">
    <source>
        <dbReference type="ARBA" id="ARBA00023002"/>
    </source>
</evidence>
<dbReference type="InterPro" id="IPR051265">
    <property type="entry name" value="HIBADH-related_NP60_sf"/>
</dbReference>
<dbReference type="InterPro" id="IPR008927">
    <property type="entry name" value="6-PGluconate_DH-like_C_sf"/>
</dbReference>
<accession>A0ABU0YGP5</accession>
<evidence type="ECO:0000313" key="5">
    <source>
        <dbReference type="EMBL" id="MDQ7246884.1"/>
    </source>
</evidence>
<dbReference type="Gene3D" id="1.10.1040.10">
    <property type="entry name" value="N-(1-d-carboxylethyl)-l-norvaline Dehydrogenase, domain 2"/>
    <property type="match status" value="1"/>
</dbReference>
<dbReference type="SUPFAM" id="SSF51735">
    <property type="entry name" value="NAD(P)-binding Rossmann-fold domains"/>
    <property type="match status" value="1"/>
</dbReference>
<name>A0ABU0YGP5_9PROT</name>
<dbReference type="GO" id="GO:0016491">
    <property type="term" value="F:oxidoreductase activity"/>
    <property type="evidence" value="ECO:0007669"/>
    <property type="project" value="UniProtKB-KW"/>
</dbReference>
<evidence type="ECO:0000259" key="3">
    <source>
        <dbReference type="Pfam" id="PF03446"/>
    </source>
</evidence>
<dbReference type="PANTHER" id="PTHR43580">
    <property type="entry name" value="OXIDOREDUCTASE GLYR1-RELATED"/>
    <property type="match status" value="1"/>
</dbReference>
<gene>
    <name evidence="5" type="ORF">Q8A70_04380</name>
</gene>
<dbReference type="PIRSF" id="PIRSF000103">
    <property type="entry name" value="HIBADH"/>
    <property type="match status" value="1"/>
</dbReference>
<dbReference type="PANTHER" id="PTHR43580:SF2">
    <property type="entry name" value="CYTOKINE-LIKE NUCLEAR FACTOR N-PAC"/>
    <property type="match status" value="1"/>
</dbReference>
<evidence type="ECO:0000259" key="4">
    <source>
        <dbReference type="Pfam" id="PF14833"/>
    </source>
</evidence>
<feature type="domain" description="6-phosphogluconate dehydrogenase NADP-binding" evidence="3">
    <location>
        <begin position="2"/>
        <end position="151"/>
    </location>
</feature>
<feature type="domain" description="3-hydroxyisobutyrate dehydrogenase-like NAD-binding" evidence="4">
    <location>
        <begin position="159"/>
        <end position="276"/>
    </location>
</feature>
<sequence length="281" mass="29450">MDVGFIGLGSMGIAMARNIAKAGHSVRAWNRSPVDASGLNLVKTAREAFQADVVFTMLSDDAALRAVVLDGGLLKDARKGSVHVGCSTISIAFAEELTELHAEAGIGYVSAPVFGRPDVAAAAQLNVVAGGAADAIAKVAPLLAAVGKKTWPMGERPAQANAAKIAGNMMIGMAIEAMAEATLLSEGNGVAPKAFFELVLEALFGCRVYQSYSAKIVAEEYAPGFKMSLGLKDLRLASEAAERAGRRLPMLETVRHQMTEAVQAGLGDKDWSAVAEFMRRT</sequence>
<dbReference type="EC" id="1.1.-.-" evidence="5"/>
<dbReference type="PROSITE" id="PS00895">
    <property type="entry name" value="3_HYDROXYISOBUT_DH"/>
    <property type="match status" value="1"/>
</dbReference>
<dbReference type="Gene3D" id="3.40.50.720">
    <property type="entry name" value="NAD(P)-binding Rossmann-like Domain"/>
    <property type="match status" value="1"/>
</dbReference>
<evidence type="ECO:0000313" key="6">
    <source>
        <dbReference type="Proteomes" id="UP001230156"/>
    </source>
</evidence>
<dbReference type="InterPro" id="IPR002204">
    <property type="entry name" value="3-OH-isobutyrate_DH-rel_CS"/>
</dbReference>
<dbReference type="InterPro" id="IPR029154">
    <property type="entry name" value="HIBADH-like_NADP-bd"/>
</dbReference>
<proteinExistence type="predicted"/>
<dbReference type="InterPro" id="IPR006115">
    <property type="entry name" value="6PGDH_NADP-bd"/>
</dbReference>
<dbReference type="SUPFAM" id="SSF48179">
    <property type="entry name" value="6-phosphogluconate dehydrogenase C-terminal domain-like"/>
    <property type="match status" value="1"/>
</dbReference>
<keyword evidence="2" id="KW-0520">NAD</keyword>
<dbReference type="Pfam" id="PF14833">
    <property type="entry name" value="NAD_binding_11"/>
    <property type="match status" value="1"/>
</dbReference>
<dbReference type="InterPro" id="IPR036291">
    <property type="entry name" value="NAD(P)-bd_dom_sf"/>
</dbReference>
<protein>
    <submittedName>
        <fullName evidence="5">NAD(P)-dependent oxidoreductase</fullName>
        <ecNumber evidence="5">1.1.-.-</ecNumber>
    </submittedName>
</protein>
<keyword evidence="6" id="KW-1185">Reference proteome</keyword>
<reference evidence="6" key="1">
    <citation type="submission" date="2023-08" db="EMBL/GenBank/DDBJ databases">
        <title>Rhodospirillaceae gen. nov., a novel taxon isolated from the Yangtze River Yuezi River estuary sludge.</title>
        <authorList>
            <person name="Ruan L."/>
        </authorList>
    </citation>
    <scope>NUCLEOTIDE SEQUENCE [LARGE SCALE GENOMIC DNA]</scope>
    <source>
        <strain evidence="6">R-7</strain>
    </source>
</reference>
<dbReference type="RefSeq" id="WP_379954300.1">
    <property type="nucleotide sequence ID" value="NZ_JAUYVI010000002.1"/>
</dbReference>
<dbReference type="Pfam" id="PF03446">
    <property type="entry name" value="NAD_binding_2"/>
    <property type="match status" value="1"/>
</dbReference>
<dbReference type="Proteomes" id="UP001230156">
    <property type="component" value="Unassembled WGS sequence"/>
</dbReference>
<dbReference type="InterPro" id="IPR015815">
    <property type="entry name" value="HIBADH-related"/>
</dbReference>
<keyword evidence="1 5" id="KW-0560">Oxidoreductase</keyword>
<dbReference type="EMBL" id="JAUYVI010000002">
    <property type="protein sequence ID" value="MDQ7246884.1"/>
    <property type="molecule type" value="Genomic_DNA"/>
</dbReference>
<organism evidence="5 6">
    <name type="scientific">Dongia sedimenti</name>
    <dbReference type="NCBI Taxonomy" id="3064282"/>
    <lineage>
        <taxon>Bacteria</taxon>
        <taxon>Pseudomonadati</taxon>
        <taxon>Pseudomonadota</taxon>
        <taxon>Alphaproteobacteria</taxon>
        <taxon>Rhodospirillales</taxon>
        <taxon>Dongiaceae</taxon>
        <taxon>Dongia</taxon>
    </lineage>
</organism>